<keyword evidence="3" id="KW-1185">Reference proteome</keyword>
<protein>
    <submittedName>
        <fullName evidence="2">Uncharacterized protein (TIGR03083 family)</fullName>
    </submittedName>
</protein>
<dbReference type="Proteomes" id="UP000567246">
    <property type="component" value="Unassembled WGS sequence"/>
</dbReference>
<dbReference type="EMBL" id="JACHMW010000001">
    <property type="protein sequence ID" value="MBB5848228.1"/>
    <property type="molecule type" value="Genomic_DNA"/>
</dbReference>
<dbReference type="AlphaFoldDB" id="A0A7W9JID6"/>
<reference evidence="2 3" key="1">
    <citation type="submission" date="2020-08" db="EMBL/GenBank/DDBJ databases">
        <title>Sequencing the genomes of 1000 actinobacteria strains.</title>
        <authorList>
            <person name="Klenk H.-P."/>
        </authorList>
    </citation>
    <scope>NUCLEOTIDE SEQUENCE [LARGE SCALE GENOMIC DNA]</scope>
    <source>
        <strain evidence="2 3">DSM 17945</strain>
    </source>
</reference>
<dbReference type="InterPro" id="IPR017517">
    <property type="entry name" value="Maleyloyr_isom"/>
</dbReference>
<evidence type="ECO:0000259" key="1">
    <source>
        <dbReference type="Pfam" id="PF11716"/>
    </source>
</evidence>
<name>A0A7W9JID6_9MICC</name>
<dbReference type="NCBIfam" id="TIGR03083">
    <property type="entry name" value="maleylpyruvate isomerase family mycothiol-dependent enzyme"/>
    <property type="match status" value="1"/>
</dbReference>
<dbReference type="SUPFAM" id="SSF109854">
    <property type="entry name" value="DinB/YfiT-like putative metalloenzymes"/>
    <property type="match status" value="1"/>
</dbReference>
<proteinExistence type="predicted"/>
<dbReference type="InterPro" id="IPR024344">
    <property type="entry name" value="MDMPI_metal-binding"/>
</dbReference>
<feature type="domain" description="Mycothiol-dependent maleylpyruvate isomerase metal-binding" evidence="1">
    <location>
        <begin position="19"/>
        <end position="145"/>
    </location>
</feature>
<evidence type="ECO:0000313" key="3">
    <source>
        <dbReference type="Proteomes" id="UP000567246"/>
    </source>
</evidence>
<evidence type="ECO:0000313" key="2">
    <source>
        <dbReference type="EMBL" id="MBB5848228.1"/>
    </source>
</evidence>
<dbReference type="GO" id="GO:0046872">
    <property type="term" value="F:metal ion binding"/>
    <property type="evidence" value="ECO:0007669"/>
    <property type="project" value="InterPro"/>
</dbReference>
<accession>A0A7W9JID6</accession>
<dbReference type="InterPro" id="IPR034660">
    <property type="entry name" value="DinB/YfiT-like"/>
</dbReference>
<sequence>MADFPVTADRQGPDYAAASRAALVEALTAAGPGMPTLCAGWRTEHLAAHLALRDSSPTAAGLLLPPLAAVLERRTRALGDAHAGDRGYAELVARIGRGPLSAPADDGVRGRLRGLAARARGSRPGRAVAGRVQLLEFFVHTEDVRRAQDRWAPRILADDYADALFTRLHARAALLYRGEETGVVLVRRARAGSRTDNAPLTARRPGPDGVGVRVTGPAGELVMHAFGRRGAALVTQDRFDADRAEDGPGAA</sequence>
<comment type="caution">
    <text evidence="2">The sequence shown here is derived from an EMBL/GenBank/DDBJ whole genome shotgun (WGS) entry which is preliminary data.</text>
</comment>
<dbReference type="Pfam" id="PF11716">
    <property type="entry name" value="MDMPI_N"/>
    <property type="match status" value="1"/>
</dbReference>
<organism evidence="2 3">
    <name type="scientific">Micrococcus endophyticus</name>
    <dbReference type="NCBI Taxonomy" id="455343"/>
    <lineage>
        <taxon>Bacteria</taxon>
        <taxon>Bacillati</taxon>
        <taxon>Actinomycetota</taxon>
        <taxon>Actinomycetes</taxon>
        <taxon>Micrococcales</taxon>
        <taxon>Micrococcaceae</taxon>
        <taxon>Micrococcus</taxon>
    </lineage>
</organism>
<gene>
    <name evidence="2" type="ORF">HDA33_000792</name>
</gene>
<dbReference type="RefSeq" id="WP_184171153.1">
    <property type="nucleotide sequence ID" value="NZ_BAABAG010000008.1"/>
</dbReference>